<proteinExistence type="predicted"/>
<gene>
    <name evidence="1" type="ORF">DPMN_179738</name>
</gene>
<dbReference type="EMBL" id="JAIWYP010000009">
    <property type="protein sequence ID" value="KAH3778283.1"/>
    <property type="molecule type" value="Genomic_DNA"/>
</dbReference>
<evidence type="ECO:0000313" key="1">
    <source>
        <dbReference type="EMBL" id="KAH3778283.1"/>
    </source>
</evidence>
<dbReference type="Proteomes" id="UP000828390">
    <property type="component" value="Unassembled WGS sequence"/>
</dbReference>
<reference evidence="1" key="1">
    <citation type="journal article" date="2019" name="bioRxiv">
        <title>The Genome of the Zebra Mussel, Dreissena polymorpha: A Resource for Invasive Species Research.</title>
        <authorList>
            <person name="McCartney M.A."/>
            <person name="Auch B."/>
            <person name="Kono T."/>
            <person name="Mallez S."/>
            <person name="Zhang Y."/>
            <person name="Obille A."/>
            <person name="Becker A."/>
            <person name="Abrahante J.E."/>
            <person name="Garbe J."/>
            <person name="Badalamenti J.P."/>
            <person name="Herman A."/>
            <person name="Mangelson H."/>
            <person name="Liachko I."/>
            <person name="Sullivan S."/>
            <person name="Sone E.D."/>
            <person name="Koren S."/>
            <person name="Silverstein K.A.T."/>
            <person name="Beckman K.B."/>
            <person name="Gohl D.M."/>
        </authorList>
    </citation>
    <scope>NUCLEOTIDE SEQUENCE</scope>
    <source>
        <strain evidence="1">Duluth1</strain>
        <tissue evidence="1">Whole animal</tissue>
    </source>
</reference>
<sequence length="142" mass="16065">MPLFPSAKRDWATVEEESVVLLPNLLWSSKDWRRLTPDQRLLAVEFASMSITQGEQHSSLFLPERSFLIHSFHFLVLPGSAGFPLDNKPKARIYTCQSLVDIANGKDQSPFTHQDDLLKALTPLSKISSTLLDKINHIPVRI</sequence>
<accession>A0A9D4EEL8</accession>
<evidence type="ECO:0000313" key="2">
    <source>
        <dbReference type="Proteomes" id="UP000828390"/>
    </source>
</evidence>
<name>A0A9D4EEL8_DREPO</name>
<reference evidence="1" key="2">
    <citation type="submission" date="2020-11" db="EMBL/GenBank/DDBJ databases">
        <authorList>
            <person name="McCartney M.A."/>
            <person name="Auch B."/>
            <person name="Kono T."/>
            <person name="Mallez S."/>
            <person name="Becker A."/>
            <person name="Gohl D.M."/>
            <person name="Silverstein K.A.T."/>
            <person name="Koren S."/>
            <person name="Bechman K.B."/>
            <person name="Herman A."/>
            <person name="Abrahante J.E."/>
            <person name="Garbe J."/>
        </authorList>
    </citation>
    <scope>NUCLEOTIDE SEQUENCE</scope>
    <source>
        <strain evidence="1">Duluth1</strain>
        <tissue evidence="1">Whole animal</tissue>
    </source>
</reference>
<organism evidence="1 2">
    <name type="scientific">Dreissena polymorpha</name>
    <name type="common">Zebra mussel</name>
    <name type="synonym">Mytilus polymorpha</name>
    <dbReference type="NCBI Taxonomy" id="45954"/>
    <lineage>
        <taxon>Eukaryota</taxon>
        <taxon>Metazoa</taxon>
        <taxon>Spiralia</taxon>
        <taxon>Lophotrochozoa</taxon>
        <taxon>Mollusca</taxon>
        <taxon>Bivalvia</taxon>
        <taxon>Autobranchia</taxon>
        <taxon>Heteroconchia</taxon>
        <taxon>Euheterodonta</taxon>
        <taxon>Imparidentia</taxon>
        <taxon>Neoheterodontei</taxon>
        <taxon>Myida</taxon>
        <taxon>Dreissenoidea</taxon>
        <taxon>Dreissenidae</taxon>
        <taxon>Dreissena</taxon>
    </lineage>
</organism>
<protein>
    <submittedName>
        <fullName evidence="1">Uncharacterized protein</fullName>
    </submittedName>
</protein>
<dbReference type="AlphaFoldDB" id="A0A9D4EEL8"/>
<keyword evidence="2" id="KW-1185">Reference proteome</keyword>
<comment type="caution">
    <text evidence="1">The sequence shown here is derived from an EMBL/GenBank/DDBJ whole genome shotgun (WGS) entry which is preliminary data.</text>
</comment>